<proteinExistence type="predicted"/>
<name>A0ABR9KR39_9ACTN</name>
<accession>A0ABR9KR39</accession>
<comment type="caution">
    <text evidence="1">The sequence shown here is derived from an EMBL/GenBank/DDBJ whole genome shotgun (WGS) entry which is preliminary data.</text>
</comment>
<keyword evidence="2" id="KW-1185">Reference proteome</keyword>
<evidence type="ECO:0000313" key="1">
    <source>
        <dbReference type="EMBL" id="MBE1564221.1"/>
    </source>
</evidence>
<evidence type="ECO:0008006" key="3">
    <source>
        <dbReference type="Google" id="ProtNLM"/>
    </source>
</evidence>
<organism evidence="1 2">
    <name type="scientific">Nonomuraea africana</name>
    <dbReference type="NCBI Taxonomy" id="46171"/>
    <lineage>
        <taxon>Bacteria</taxon>
        <taxon>Bacillati</taxon>
        <taxon>Actinomycetota</taxon>
        <taxon>Actinomycetes</taxon>
        <taxon>Streptosporangiales</taxon>
        <taxon>Streptosporangiaceae</taxon>
        <taxon>Nonomuraea</taxon>
    </lineage>
</organism>
<sequence>MKEYTMKKVIIHKPGTVRLTGAATPKHADPTC</sequence>
<reference evidence="1 2" key="1">
    <citation type="submission" date="2020-10" db="EMBL/GenBank/DDBJ databases">
        <title>Sequencing the genomes of 1000 actinobacteria strains.</title>
        <authorList>
            <person name="Klenk H.-P."/>
        </authorList>
    </citation>
    <scope>NUCLEOTIDE SEQUENCE [LARGE SCALE GENOMIC DNA]</scope>
    <source>
        <strain evidence="1 2">DSM 43748</strain>
    </source>
</reference>
<dbReference type="Proteomes" id="UP000661607">
    <property type="component" value="Unassembled WGS sequence"/>
</dbReference>
<protein>
    <recommendedName>
        <fullName evidence="3">Lasso RiPP family leader peptide-containing protein</fullName>
    </recommendedName>
</protein>
<evidence type="ECO:0000313" key="2">
    <source>
        <dbReference type="Proteomes" id="UP000661607"/>
    </source>
</evidence>
<gene>
    <name evidence="1" type="ORF">H4W81_007000</name>
</gene>
<dbReference type="EMBL" id="JADBEF010000001">
    <property type="protein sequence ID" value="MBE1564221.1"/>
    <property type="molecule type" value="Genomic_DNA"/>
</dbReference>